<reference evidence="5" key="1">
    <citation type="journal article" date="2019" name="Int. J. Syst. Evol. Microbiol.">
        <title>The Global Catalogue of Microorganisms (GCM) 10K type strain sequencing project: providing services to taxonomists for standard genome sequencing and annotation.</title>
        <authorList>
            <consortium name="The Broad Institute Genomics Platform"/>
            <consortium name="The Broad Institute Genome Sequencing Center for Infectious Disease"/>
            <person name="Wu L."/>
            <person name="Ma J."/>
        </authorList>
    </citation>
    <scope>NUCLEOTIDE SEQUENCE [LARGE SCALE GENOMIC DNA]</scope>
    <source>
        <strain evidence="5">NBRC 102520</strain>
    </source>
</reference>
<keyword evidence="2" id="KW-0732">Signal</keyword>
<feature type="domain" description="Isochorismatase-like" evidence="3">
    <location>
        <begin position="53"/>
        <end position="199"/>
    </location>
</feature>
<name>A0ABQ6ATM2_9BRAD</name>
<dbReference type="EMBL" id="BSOW01000006">
    <property type="protein sequence ID" value="GLR85325.1"/>
    <property type="molecule type" value="Genomic_DNA"/>
</dbReference>
<dbReference type="Pfam" id="PF00857">
    <property type="entry name" value="Isochorismatase"/>
    <property type="match status" value="1"/>
</dbReference>
<dbReference type="Proteomes" id="UP001156905">
    <property type="component" value="Unassembled WGS sequence"/>
</dbReference>
<organism evidence="4 5">
    <name type="scientific">Bradyrhizobium iriomotense</name>
    <dbReference type="NCBI Taxonomy" id="441950"/>
    <lineage>
        <taxon>Bacteria</taxon>
        <taxon>Pseudomonadati</taxon>
        <taxon>Pseudomonadota</taxon>
        <taxon>Alphaproteobacteria</taxon>
        <taxon>Hyphomicrobiales</taxon>
        <taxon>Nitrobacteraceae</taxon>
        <taxon>Bradyrhizobium</taxon>
    </lineage>
</organism>
<gene>
    <name evidence="4" type="ORF">GCM10007857_20360</name>
</gene>
<keyword evidence="5" id="KW-1185">Reference proteome</keyword>
<protein>
    <recommendedName>
        <fullName evidence="3">Isochorismatase-like domain-containing protein</fullName>
    </recommendedName>
</protein>
<accession>A0ABQ6ATM2</accession>
<keyword evidence="1" id="KW-0378">Hydrolase</keyword>
<dbReference type="InterPro" id="IPR050272">
    <property type="entry name" value="Isochorismatase-like_hydrls"/>
</dbReference>
<comment type="caution">
    <text evidence="4">The sequence shown here is derived from an EMBL/GenBank/DDBJ whole genome shotgun (WGS) entry which is preliminary data.</text>
</comment>
<evidence type="ECO:0000313" key="5">
    <source>
        <dbReference type="Proteomes" id="UP001156905"/>
    </source>
</evidence>
<dbReference type="PANTHER" id="PTHR43540:SF6">
    <property type="entry name" value="ISOCHORISMATASE-LIKE DOMAIN-CONTAINING PROTEIN"/>
    <property type="match status" value="1"/>
</dbReference>
<dbReference type="PANTHER" id="PTHR43540">
    <property type="entry name" value="PEROXYUREIDOACRYLATE/UREIDOACRYLATE AMIDOHYDROLASE-RELATED"/>
    <property type="match status" value="1"/>
</dbReference>
<feature type="signal peptide" evidence="2">
    <location>
        <begin position="1"/>
        <end position="25"/>
    </location>
</feature>
<dbReference type="RefSeq" id="WP_284264417.1">
    <property type="nucleotide sequence ID" value="NZ_BSOW01000006.1"/>
</dbReference>
<dbReference type="InterPro" id="IPR036380">
    <property type="entry name" value="Isochorismatase-like_sf"/>
</dbReference>
<dbReference type="InterPro" id="IPR000868">
    <property type="entry name" value="Isochorismatase-like_dom"/>
</dbReference>
<proteinExistence type="predicted"/>
<dbReference type="Gene3D" id="3.40.50.850">
    <property type="entry name" value="Isochorismatase-like"/>
    <property type="match status" value="1"/>
</dbReference>
<evidence type="ECO:0000256" key="1">
    <source>
        <dbReference type="ARBA" id="ARBA00022801"/>
    </source>
</evidence>
<sequence length="223" mass="24127">MFRLRCLLLPVAVVIASMNSPPSRAETVIDEWQSIKAPPPPQLQSVTLDPKTTALLLVDIVRQTCNTERRPRCIAAVPKIQKLLAEARAKGVYVIYALFPSPSPATFPDPKISDYIPELAPQGNEPVVTAFVDKFILRDKDTGLQKLLTEHGIKTLVPVGVASHNGVLFTSVSAALRGFSVVVPVDGMAGNNAYEDQAADYILTSSIVYKVTPTSIGMINFAN</sequence>
<evidence type="ECO:0000313" key="4">
    <source>
        <dbReference type="EMBL" id="GLR85325.1"/>
    </source>
</evidence>
<evidence type="ECO:0000259" key="3">
    <source>
        <dbReference type="Pfam" id="PF00857"/>
    </source>
</evidence>
<feature type="chain" id="PRO_5046777276" description="Isochorismatase-like domain-containing protein" evidence="2">
    <location>
        <begin position="26"/>
        <end position="223"/>
    </location>
</feature>
<evidence type="ECO:0000256" key="2">
    <source>
        <dbReference type="SAM" id="SignalP"/>
    </source>
</evidence>
<dbReference type="SUPFAM" id="SSF52499">
    <property type="entry name" value="Isochorismatase-like hydrolases"/>
    <property type="match status" value="1"/>
</dbReference>